<feature type="signal peptide" evidence="3">
    <location>
        <begin position="1"/>
        <end position="19"/>
    </location>
</feature>
<accession>A0A8C5LRW8</accession>
<evidence type="ECO:0000256" key="1">
    <source>
        <dbReference type="ARBA" id="ARBA00023319"/>
    </source>
</evidence>
<name>A0A8C5LRW8_9ANUR</name>
<dbReference type="PROSITE" id="PS50835">
    <property type="entry name" value="IG_LIKE"/>
    <property type="match status" value="2"/>
</dbReference>
<feature type="chain" id="PRO_5034563174" description="Ig-like domain-containing protein" evidence="3">
    <location>
        <begin position="20"/>
        <end position="459"/>
    </location>
</feature>
<dbReference type="Gene3D" id="2.60.40.10">
    <property type="entry name" value="Immunoglobulins"/>
    <property type="match status" value="3"/>
</dbReference>
<dbReference type="InterPro" id="IPR050380">
    <property type="entry name" value="Immune_Resp_Modulators"/>
</dbReference>
<dbReference type="AlphaFoldDB" id="A0A8C5LRW8"/>
<evidence type="ECO:0000256" key="3">
    <source>
        <dbReference type="SAM" id="SignalP"/>
    </source>
</evidence>
<keyword evidence="2" id="KW-0812">Transmembrane</keyword>
<dbReference type="InterPro" id="IPR013783">
    <property type="entry name" value="Ig-like_fold"/>
</dbReference>
<feature type="domain" description="Ig-like" evidence="4">
    <location>
        <begin position="290"/>
        <end position="392"/>
    </location>
</feature>
<dbReference type="Pfam" id="PF07686">
    <property type="entry name" value="V-set"/>
    <property type="match status" value="1"/>
</dbReference>
<dbReference type="InterPro" id="IPR003006">
    <property type="entry name" value="Ig/MHC_CS"/>
</dbReference>
<dbReference type="SMART" id="SM00409">
    <property type="entry name" value="IG"/>
    <property type="match status" value="2"/>
</dbReference>
<dbReference type="Pfam" id="PF07654">
    <property type="entry name" value="C1-set"/>
    <property type="match status" value="1"/>
</dbReference>
<keyword evidence="1" id="KW-0393">Immunoglobulin domain</keyword>
<dbReference type="InterPro" id="IPR003597">
    <property type="entry name" value="Ig_C1-set"/>
</dbReference>
<dbReference type="InterPro" id="IPR003599">
    <property type="entry name" value="Ig_sub"/>
</dbReference>
<proteinExistence type="predicted"/>
<keyword evidence="3" id="KW-0732">Signal</keyword>
<sequence length="459" mass="52325">MGSTQLILALLMLAYGVQSTEDASLSKTRKIVCSFDKPFHLDHASAQNPETPKSALLFLRSWMGSDDEDGFDRESIRFFLKDSSLKLLQSLKADADKLACEIKLYFTDNIQVLWPGVHSNDQAMDSWFIATMKHTEGDYHLTIFLYQVPESPPQGMLSAESHNSQSVRTHHVSAAFAVRTRTPVIQSKLKQDVLLDCTFSIDHPADVMVTWTLNKKGREGINLLSYSGSTKQIQHYSKNVVIQEEELAKGNASILMRNVDIEKQGFYYCSVVVASLYWDQKIHLEIAESPIVEVNAKSLSLVEGEDQKLLCDASHYYPLDVSIEWLKEDRGQTFLPIKVQNIIFSSHKYNRDGTYSISSYFMYKARLQDNGVVFTCRVEHSSLALSIRRSVNIYVTGSSRWSFELWLLVSLILIFSAILVYTAKYFFRGRPYNQVSFKRIILVFIWVMNMQSFNACSLA</sequence>
<dbReference type="InterPro" id="IPR013106">
    <property type="entry name" value="Ig_V-set"/>
</dbReference>
<dbReference type="OrthoDB" id="354769at2759"/>
<evidence type="ECO:0000313" key="5">
    <source>
        <dbReference type="Ensembl" id="ENSLLEP00000004209.1"/>
    </source>
</evidence>
<keyword evidence="6" id="KW-1185">Reference proteome</keyword>
<feature type="domain" description="Ig-like" evidence="4">
    <location>
        <begin position="191"/>
        <end position="271"/>
    </location>
</feature>
<keyword evidence="2" id="KW-0472">Membrane</keyword>
<dbReference type="GeneTree" id="ENSGT00940000165285"/>
<dbReference type="InterPro" id="IPR036179">
    <property type="entry name" value="Ig-like_dom_sf"/>
</dbReference>
<dbReference type="Ensembl" id="ENSLLET00000004404.1">
    <property type="protein sequence ID" value="ENSLLEP00000004209.1"/>
    <property type="gene ID" value="ENSLLEG00000002706.1"/>
</dbReference>
<dbReference type="InterPro" id="IPR007110">
    <property type="entry name" value="Ig-like_dom"/>
</dbReference>
<reference evidence="5" key="1">
    <citation type="submission" date="2025-08" db="UniProtKB">
        <authorList>
            <consortium name="Ensembl"/>
        </authorList>
    </citation>
    <scope>IDENTIFICATION</scope>
</reference>
<evidence type="ECO:0000259" key="4">
    <source>
        <dbReference type="PROSITE" id="PS50835"/>
    </source>
</evidence>
<dbReference type="SUPFAM" id="SSF48726">
    <property type="entry name" value="Immunoglobulin"/>
    <property type="match status" value="2"/>
</dbReference>
<dbReference type="Proteomes" id="UP000694569">
    <property type="component" value="Unplaced"/>
</dbReference>
<reference evidence="5" key="2">
    <citation type="submission" date="2025-09" db="UniProtKB">
        <authorList>
            <consortium name="Ensembl"/>
        </authorList>
    </citation>
    <scope>IDENTIFICATION</scope>
</reference>
<protein>
    <recommendedName>
        <fullName evidence="4">Ig-like domain-containing protein</fullName>
    </recommendedName>
</protein>
<dbReference type="SMART" id="SM00407">
    <property type="entry name" value="IGc1"/>
    <property type="match status" value="1"/>
</dbReference>
<dbReference type="PROSITE" id="PS00290">
    <property type="entry name" value="IG_MHC"/>
    <property type="match status" value="1"/>
</dbReference>
<evidence type="ECO:0000256" key="2">
    <source>
        <dbReference type="SAM" id="Phobius"/>
    </source>
</evidence>
<feature type="transmembrane region" description="Helical" evidence="2">
    <location>
        <begin position="405"/>
        <end position="427"/>
    </location>
</feature>
<evidence type="ECO:0000313" key="6">
    <source>
        <dbReference type="Proteomes" id="UP000694569"/>
    </source>
</evidence>
<dbReference type="PANTHER" id="PTHR23411">
    <property type="entry name" value="TAPASIN"/>
    <property type="match status" value="1"/>
</dbReference>
<keyword evidence="2" id="KW-1133">Transmembrane helix</keyword>
<organism evidence="5 6">
    <name type="scientific">Leptobrachium leishanense</name>
    <name type="common">Leishan spiny toad</name>
    <dbReference type="NCBI Taxonomy" id="445787"/>
    <lineage>
        <taxon>Eukaryota</taxon>
        <taxon>Metazoa</taxon>
        <taxon>Chordata</taxon>
        <taxon>Craniata</taxon>
        <taxon>Vertebrata</taxon>
        <taxon>Euteleostomi</taxon>
        <taxon>Amphibia</taxon>
        <taxon>Batrachia</taxon>
        <taxon>Anura</taxon>
        <taxon>Pelobatoidea</taxon>
        <taxon>Megophryidae</taxon>
        <taxon>Leptobrachium</taxon>
    </lineage>
</organism>